<dbReference type="OrthoDB" id="9787225at2"/>
<keyword evidence="12" id="KW-1185">Reference proteome</keyword>
<sequence length="471" mass="52764">MIGRLLSFTAVLFVGLAVEANAQPREVEIFYDQYGRQVLLDPYTGEVVEIREPRGSFRRFEEEPIYRPRYDVEPPRDDFARAHREERMRQLGREPYPSMDPLPRYDDFRRLPEPVYPQDDYGYEDEFAREDPWYRPDQPPVQNDTIERRSLDENDMVAIPDDRQPGSIIEQPPATGSLPDVTQQPEPGRAGATEEIAKIQVLLDRVGASPGVIDGRIGDNVNKAIAAYRELTGETLRTYDQEYVEAQLQATGGDAFQNYEITAVDAAGPFVASIPDDYGEKAQMERMGFVSVTEMLAERFHMDERYLVALNPGVNFDRPGTIIRVANVGKQRTAKVTRIVADKGKRQVRAYGEDGKLVAIYPSTIGSAATPSPTGTHKVERIALDPEYTYNPRINFQQGNNTSVLRIPPGPNGPVGTVWIALSKPTYGIHGTPEPSKIGKTESNGCIRLTNWDAQELAKMVQVGATVEFVE</sequence>
<comment type="similarity">
    <text evidence="2">Belongs to the YkuD family.</text>
</comment>
<evidence type="ECO:0000256" key="3">
    <source>
        <dbReference type="ARBA" id="ARBA00022679"/>
    </source>
</evidence>
<dbReference type="PANTHER" id="PTHR30582:SF30">
    <property type="entry name" value="BLR4375 PROTEIN"/>
    <property type="match status" value="1"/>
</dbReference>
<organism evidence="11 12">
    <name type="scientific">Neoaquamicrobium microcysteis</name>
    <dbReference type="NCBI Taxonomy" id="2682781"/>
    <lineage>
        <taxon>Bacteria</taxon>
        <taxon>Pseudomonadati</taxon>
        <taxon>Pseudomonadota</taxon>
        <taxon>Alphaproteobacteria</taxon>
        <taxon>Hyphomicrobiales</taxon>
        <taxon>Phyllobacteriaceae</taxon>
        <taxon>Neoaquamicrobium</taxon>
    </lineage>
</organism>
<evidence type="ECO:0000256" key="8">
    <source>
        <dbReference type="SAM" id="MobiDB-lite"/>
    </source>
</evidence>
<dbReference type="PROSITE" id="PS52029">
    <property type="entry name" value="LD_TPASE"/>
    <property type="match status" value="1"/>
</dbReference>
<proteinExistence type="inferred from homology"/>
<comment type="caution">
    <text evidence="11">The sequence shown here is derived from an EMBL/GenBank/DDBJ whole genome shotgun (WGS) entry which is preliminary data.</text>
</comment>
<accession>A0A5D4GSR4</accession>
<dbReference type="AlphaFoldDB" id="A0A5D4GSR4"/>
<evidence type="ECO:0000313" key="12">
    <source>
        <dbReference type="Proteomes" id="UP000323258"/>
    </source>
</evidence>
<evidence type="ECO:0000256" key="7">
    <source>
        <dbReference type="PROSITE-ProRule" id="PRU01373"/>
    </source>
</evidence>
<dbReference type="GO" id="GO:0071555">
    <property type="term" value="P:cell wall organization"/>
    <property type="evidence" value="ECO:0007669"/>
    <property type="project" value="UniProtKB-UniRule"/>
</dbReference>
<dbReference type="RefSeq" id="WP_148916670.1">
    <property type="nucleotide sequence ID" value="NZ_VSZS01000067.1"/>
</dbReference>
<gene>
    <name evidence="11" type="ORF">FY036_20805</name>
</gene>
<reference evidence="11 12" key="1">
    <citation type="submission" date="2019-08" db="EMBL/GenBank/DDBJ databases">
        <authorList>
            <person name="Seo Y.L."/>
        </authorList>
    </citation>
    <scope>NUCLEOTIDE SEQUENCE [LARGE SCALE GENOMIC DNA]</scope>
    <source>
        <strain evidence="11 12">MaA-C15</strain>
    </source>
</reference>
<dbReference type="GO" id="GO:0005576">
    <property type="term" value="C:extracellular region"/>
    <property type="evidence" value="ECO:0007669"/>
    <property type="project" value="TreeGrafter"/>
</dbReference>
<keyword evidence="6 7" id="KW-0961">Cell wall biogenesis/degradation</keyword>
<dbReference type="UniPathway" id="UPA00219"/>
<keyword evidence="3" id="KW-0808">Transferase</keyword>
<evidence type="ECO:0000256" key="4">
    <source>
        <dbReference type="ARBA" id="ARBA00022960"/>
    </source>
</evidence>
<feature type="region of interest" description="Disordered" evidence="8">
    <location>
        <begin position="159"/>
        <end position="189"/>
    </location>
</feature>
<dbReference type="SUPFAM" id="SSF141523">
    <property type="entry name" value="L,D-transpeptidase catalytic domain-like"/>
    <property type="match status" value="1"/>
</dbReference>
<evidence type="ECO:0000256" key="5">
    <source>
        <dbReference type="ARBA" id="ARBA00022984"/>
    </source>
</evidence>
<dbReference type="GO" id="GO:0008360">
    <property type="term" value="P:regulation of cell shape"/>
    <property type="evidence" value="ECO:0007669"/>
    <property type="project" value="UniProtKB-UniRule"/>
</dbReference>
<dbReference type="GO" id="GO:0018104">
    <property type="term" value="P:peptidoglycan-protein cross-linking"/>
    <property type="evidence" value="ECO:0007669"/>
    <property type="project" value="TreeGrafter"/>
</dbReference>
<evidence type="ECO:0000256" key="9">
    <source>
        <dbReference type="SAM" id="SignalP"/>
    </source>
</evidence>
<dbReference type="GO" id="GO:0016740">
    <property type="term" value="F:transferase activity"/>
    <property type="evidence" value="ECO:0007669"/>
    <property type="project" value="UniProtKB-KW"/>
</dbReference>
<keyword evidence="4 7" id="KW-0133">Cell shape</keyword>
<name>A0A5D4GSR4_9HYPH</name>
<evidence type="ECO:0000256" key="6">
    <source>
        <dbReference type="ARBA" id="ARBA00023316"/>
    </source>
</evidence>
<evidence type="ECO:0000259" key="10">
    <source>
        <dbReference type="PROSITE" id="PS52029"/>
    </source>
</evidence>
<dbReference type="InterPro" id="IPR050979">
    <property type="entry name" value="LD-transpeptidase"/>
</dbReference>
<dbReference type="PANTHER" id="PTHR30582">
    <property type="entry name" value="L,D-TRANSPEPTIDASE"/>
    <property type="match status" value="1"/>
</dbReference>
<dbReference type="Pfam" id="PF03734">
    <property type="entry name" value="YkuD"/>
    <property type="match status" value="1"/>
</dbReference>
<evidence type="ECO:0000256" key="1">
    <source>
        <dbReference type="ARBA" id="ARBA00004752"/>
    </source>
</evidence>
<protein>
    <submittedName>
        <fullName evidence="11">L,D-transpeptidase</fullName>
    </submittedName>
</protein>
<evidence type="ECO:0000313" key="11">
    <source>
        <dbReference type="EMBL" id="TYR30315.1"/>
    </source>
</evidence>
<dbReference type="GO" id="GO:0071972">
    <property type="term" value="F:peptidoglycan L,D-transpeptidase activity"/>
    <property type="evidence" value="ECO:0007669"/>
    <property type="project" value="TreeGrafter"/>
</dbReference>
<feature type="active site" description="Nucleophile" evidence="7">
    <location>
        <position position="446"/>
    </location>
</feature>
<dbReference type="InterPro" id="IPR038063">
    <property type="entry name" value="Transpep_catalytic_dom"/>
</dbReference>
<comment type="pathway">
    <text evidence="1 7">Cell wall biogenesis; peptidoglycan biosynthesis.</text>
</comment>
<dbReference type="EMBL" id="VSZS01000067">
    <property type="protein sequence ID" value="TYR30315.1"/>
    <property type="molecule type" value="Genomic_DNA"/>
</dbReference>
<dbReference type="CDD" id="cd16913">
    <property type="entry name" value="YkuD_like"/>
    <property type="match status" value="1"/>
</dbReference>
<feature type="signal peptide" evidence="9">
    <location>
        <begin position="1"/>
        <end position="22"/>
    </location>
</feature>
<dbReference type="Gene3D" id="2.40.440.10">
    <property type="entry name" value="L,D-transpeptidase catalytic domain-like"/>
    <property type="match status" value="1"/>
</dbReference>
<dbReference type="InterPro" id="IPR005490">
    <property type="entry name" value="LD_TPept_cat_dom"/>
</dbReference>
<feature type="active site" description="Proton donor/acceptor" evidence="7">
    <location>
        <position position="430"/>
    </location>
</feature>
<feature type="domain" description="L,D-TPase catalytic" evidence="10">
    <location>
        <begin position="337"/>
        <end position="470"/>
    </location>
</feature>
<keyword evidence="9" id="KW-0732">Signal</keyword>
<keyword evidence="5 7" id="KW-0573">Peptidoglycan synthesis</keyword>
<feature type="chain" id="PRO_5022858674" evidence="9">
    <location>
        <begin position="23"/>
        <end position="471"/>
    </location>
</feature>
<dbReference type="Proteomes" id="UP000323258">
    <property type="component" value="Unassembled WGS sequence"/>
</dbReference>
<evidence type="ECO:0000256" key="2">
    <source>
        <dbReference type="ARBA" id="ARBA00005992"/>
    </source>
</evidence>
<reference evidence="11 12" key="2">
    <citation type="submission" date="2019-09" db="EMBL/GenBank/DDBJ databases">
        <title>Mesorhizobium sp. MaA-C15 isolated from Microcystis aeruginosa.</title>
        <authorList>
            <person name="Jeong S.E."/>
            <person name="Jin H.M."/>
            <person name="Jeon C.O."/>
        </authorList>
    </citation>
    <scope>NUCLEOTIDE SEQUENCE [LARGE SCALE GENOMIC DNA]</scope>
    <source>
        <strain evidence="11 12">MaA-C15</strain>
    </source>
</reference>